<dbReference type="InterPro" id="IPR024516">
    <property type="entry name" value="Mce_C"/>
</dbReference>
<organism evidence="5 6">
    <name type="scientific">Gordonia hirsuta DSM 44140 = NBRC 16056</name>
    <dbReference type="NCBI Taxonomy" id="1121927"/>
    <lineage>
        <taxon>Bacteria</taxon>
        <taxon>Bacillati</taxon>
        <taxon>Actinomycetota</taxon>
        <taxon>Actinomycetes</taxon>
        <taxon>Mycobacteriales</taxon>
        <taxon>Gordoniaceae</taxon>
        <taxon>Gordonia</taxon>
    </lineage>
</organism>
<evidence type="ECO:0000259" key="3">
    <source>
        <dbReference type="Pfam" id="PF02470"/>
    </source>
</evidence>
<dbReference type="Pfam" id="PF02470">
    <property type="entry name" value="MlaD"/>
    <property type="match status" value="1"/>
</dbReference>
<dbReference type="GO" id="GO:0005576">
    <property type="term" value="C:extracellular region"/>
    <property type="evidence" value="ECO:0007669"/>
    <property type="project" value="TreeGrafter"/>
</dbReference>
<evidence type="ECO:0000313" key="5">
    <source>
        <dbReference type="EMBL" id="GAC56552.1"/>
    </source>
</evidence>
<dbReference type="PANTHER" id="PTHR33371">
    <property type="entry name" value="INTERMEMBRANE PHOSPHOLIPID TRANSPORT SYSTEM BINDING PROTEIN MLAD-RELATED"/>
    <property type="match status" value="1"/>
</dbReference>
<gene>
    <name evidence="5" type="primary">mceD</name>
    <name evidence="5" type="ORF">GOHSU_08_00800</name>
</gene>
<dbReference type="PANTHER" id="PTHR33371:SF4">
    <property type="entry name" value="INTERMEMBRANE PHOSPHOLIPID TRANSPORT SYSTEM BINDING PROTEIN MLAD"/>
    <property type="match status" value="1"/>
</dbReference>
<evidence type="ECO:0000259" key="4">
    <source>
        <dbReference type="Pfam" id="PF11887"/>
    </source>
</evidence>
<feature type="domain" description="Mammalian cell entry C-terminal" evidence="4">
    <location>
        <begin position="135"/>
        <end position="298"/>
    </location>
</feature>
<keyword evidence="2" id="KW-0472">Membrane</keyword>
<accession>L7L940</accession>
<comment type="caution">
    <text evidence="5">The sequence shown here is derived from an EMBL/GenBank/DDBJ whole genome shotgun (WGS) entry which is preliminary data.</text>
</comment>
<feature type="domain" description="Mce/MlaD" evidence="3">
    <location>
        <begin position="46"/>
        <end position="119"/>
    </location>
</feature>
<dbReference type="AlphaFoldDB" id="L7L940"/>
<dbReference type="InterPro" id="IPR052336">
    <property type="entry name" value="MlaD_Phospholipid_Transporter"/>
</dbReference>
<dbReference type="InterPro" id="IPR005693">
    <property type="entry name" value="Mce"/>
</dbReference>
<dbReference type="Pfam" id="PF11887">
    <property type="entry name" value="Mce4_CUP1"/>
    <property type="match status" value="1"/>
</dbReference>
<dbReference type="STRING" id="1121927.GOHSU_08_00800"/>
<name>L7L940_9ACTN</name>
<keyword evidence="6" id="KW-1185">Reference proteome</keyword>
<proteinExistence type="predicted"/>
<protein>
    <submittedName>
        <fullName evidence="5">Mce family protein</fullName>
    </submittedName>
</protein>
<dbReference type="Proteomes" id="UP000053405">
    <property type="component" value="Unassembled WGS sequence"/>
</dbReference>
<keyword evidence="2" id="KW-1133">Transmembrane helix</keyword>
<dbReference type="RefSeq" id="WP_005936962.1">
    <property type="nucleotide sequence ID" value="NZ_ATVK01000043.1"/>
</dbReference>
<feature type="compositionally biased region" description="Pro residues" evidence="1">
    <location>
        <begin position="410"/>
        <end position="422"/>
    </location>
</feature>
<dbReference type="OrthoDB" id="4516955at2"/>
<reference evidence="5 6" key="1">
    <citation type="submission" date="2012-12" db="EMBL/GenBank/DDBJ databases">
        <title>Whole genome shotgun sequence of Gordonia hirsuta NBRC 16056.</title>
        <authorList>
            <person name="Isaki-Nakamura S."/>
            <person name="Hosoyama A."/>
            <person name="Tsuchikane K."/>
            <person name="Katsumata H."/>
            <person name="Baba S."/>
            <person name="Yamazaki S."/>
            <person name="Fujita N."/>
        </authorList>
    </citation>
    <scope>NUCLEOTIDE SEQUENCE [LARGE SCALE GENOMIC DNA]</scope>
    <source>
        <strain evidence="5 6">NBRC 16056</strain>
    </source>
</reference>
<evidence type="ECO:0000256" key="1">
    <source>
        <dbReference type="SAM" id="MobiDB-lite"/>
    </source>
</evidence>
<evidence type="ECO:0000256" key="2">
    <source>
        <dbReference type="SAM" id="Phobius"/>
    </source>
</evidence>
<evidence type="ECO:0000313" key="6">
    <source>
        <dbReference type="Proteomes" id="UP000053405"/>
    </source>
</evidence>
<dbReference type="eggNOG" id="COG1463">
    <property type="taxonomic scope" value="Bacteria"/>
</dbReference>
<keyword evidence="2" id="KW-0812">Transmembrane</keyword>
<dbReference type="InterPro" id="IPR003399">
    <property type="entry name" value="Mce/MlaD"/>
</dbReference>
<sequence length="422" mass="44734">MTTPDTTENQSRFWDARTVSITALVAIVALVAALVAWWAWGRVDSTKVKATFNSAVGIYEGSNVRVLGVNVGKVTKVTPRGETAEVEMRVQRGVKLPSDVTAVQIIPSLVADRYVQLIPAYSGGATAGKNVDLGLDRTAVPVEIDAIYGNLQKLSKSLGPGPDGANQKGALSNFVTAGAGALEGNGETMGTALTNLSQAAQTLANASGDISSTVKNLDVFVGALKENDAQVRLFNSQMSSFNGFLAGEREQLGRALNTLSFALGDVATFLADNQEQIGQTIRDLQPTGQALLDNKESLLEIFTVLPLAISNLINAYDAESGTVAMRVNIPDLQDPAKAFCKLIDLGSLLPGNPLAKDFSKKLRPLVDNCIDIGQQIQDDVLEPMLPILPFGIMSNRKLQNMLPPGSVPGNPDPQIPPFPGVK</sequence>
<dbReference type="EMBL" id="BANT01000008">
    <property type="protein sequence ID" value="GAC56552.1"/>
    <property type="molecule type" value="Genomic_DNA"/>
</dbReference>
<feature type="transmembrane region" description="Helical" evidence="2">
    <location>
        <begin position="21"/>
        <end position="40"/>
    </location>
</feature>
<dbReference type="NCBIfam" id="TIGR00996">
    <property type="entry name" value="Mtu_fam_mce"/>
    <property type="match status" value="1"/>
</dbReference>
<feature type="region of interest" description="Disordered" evidence="1">
    <location>
        <begin position="401"/>
        <end position="422"/>
    </location>
</feature>